<reference evidence="1 2" key="1">
    <citation type="submission" date="2018-01" db="EMBL/GenBank/DDBJ databases">
        <title>Draft genome sequence of Salinispora sp. 13K206.</title>
        <authorList>
            <person name="Sahin N."/>
            <person name="Saygin H."/>
            <person name="Ay H."/>
        </authorList>
    </citation>
    <scope>NUCLEOTIDE SEQUENCE [LARGE SCALE GENOMIC DNA]</scope>
    <source>
        <strain evidence="1 2">13K206</strain>
    </source>
</reference>
<dbReference type="RefSeq" id="WP_111136806.1">
    <property type="nucleotide sequence ID" value="NZ_POUB01000259.1"/>
</dbReference>
<keyword evidence="2" id="KW-1185">Reference proteome</keyword>
<dbReference type="AlphaFoldDB" id="A0A2W2CAR3"/>
<evidence type="ECO:0000313" key="1">
    <source>
        <dbReference type="EMBL" id="PZF88978.1"/>
    </source>
</evidence>
<accession>A0A2W2CAR3</accession>
<organism evidence="1 2">
    <name type="scientific">Micromonospora deserti</name>
    <dbReference type="NCBI Taxonomy" id="2070366"/>
    <lineage>
        <taxon>Bacteria</taxon>
        <taxon>Bacillati</taxon>
        <taxon>Actinomycetota</taxon>
        <taxon>Actinomycetes</taxon>
        <taxon>Micromonosporales</taxon>
        <taxon>Micromonosporaceae</taxon>
        <taxon>Micromonospora</taxon>
    </lineage>
</organism>
<dbReference type="OrthoDB" id="3698439at2"/>
<sequence>MAYAERGMSAPPEVVFNIAIDPDRASAWLPEPLRAGASPAEHVSVAELRARWRAAGDWSAEIRVEPVDAGGARMRLDLSGGDGHADRMAEEALASLAREVADNLQAG</sequence>
<dbReference type="EMBL" id="POUB01000259">
    <property type="protein sequence ID" value="PZF88978.1"/>
    <property type="molecule type" value="Genomic_DNA"/>
</dbReference>
<evidence type="ECO:0008006" key="3">
    <source>
        <dbReference type="Google" id="ProtNLM"/>
    </source>
</evidence>
<proteinExistence type="predicted"/>
<evidence type="ECO:0000313" key="2">
    <source>
        <dbReference type="Proteomes" id="UP000248749"/>
    </source>
</evidence>
<name>A0A2W2CAR3_9ACTN</name>
<gene>
    <name evidence="1" type="ORF">C1I99_25845</name>
</gene>
<comment type="caution">
    <text evidence="1">The sequence shown here is derived from an EMBL/GenBank/DDBJ whole genome shotgun (WGS) entry which is preliminary data.</text>
</comment>
<dbReference type="Proteomes" id="UP000248749">
    <property type="component" value="Unassembled WGS sequence"/>
</dbReference>
<dbReference type="SUPFAM" id="SSF55961">
    <property type="entry name" value="Bet v1-like"/>
    <property type="match status" value="1"/>
</dbReference>
<protein>
    <recommendedName>
        <fullName evidence="3">SRPBCC family protein</fullName>
    </recommendedName>
</protein>